<proteinExistence type="predicted"/>
<organism evidence="2 3">
    <name type="scientific">Streblomastix strix</name>
    <dbReference type="NCBI Taxonomy" id="222440"/>
    <lineage>
        <taxon>Eukaryota</taxon>
        <taxon>Metamonada</taxon>
        <taxon>Preaxostyla</taxon>
        <taxon>Oxymonadida</taxon>
        <taxon>Streblomastigidae</taxon>
        <taxon>Streblomastix</taxon>
    </lineage>
</organism>
<evidence type="ECO:0000313" key="3">
    <source>
        <dbReference type="Proteomes" id="UP000324800"/>
    </source>
</evidence>
<sequence length="876" mass="100988">NAKNENQLIEPGIIELNQDLEKNDKLIVYCEWNDGIPGEVDIENLGTEFPKVVGSSALFKSKMAIHNTILKQKMNESNDPNQGYGNQRNQNDEDDDEEEEDDDMNEEALNRRKRRQQQEYQEQQFRLQQQQKNLQQSQNSLNQSQHLLNPQFIPPNSSRYPQNQGNQDDDDDDNNNQQRPAPLPNDVDKLRTIEQNVWLRLLGKEVARRKGWKLRGPVTAAVLGRRFCLPDPKETVFWPIDKMIRVNKIVYQQQANLNAQQQLQYQQYQQNQFPGLPQTQIIAKVVPSPPIWLPNSPIDVIVQPTLLKNIYNSIPFGHSVVLLNPPSYYIKKYNNDQQLIRNEIMRQKQIDDYTRREDENDSGSDDWHSGSGSGSGSHSHRSQHSHHSHHSHIGGGTLTRLKESLRLKWEDRKARKQAERDERNRKHYLGQSGGFEFMNVTDKDKNIQNYAQIVQKTHIPIVPIGTQLLGGNYIKAVKIRAETTTLPNKEILELQRQKIGNKKRNGEIDSNLLPLYPILNPGNIQLNSDNDIIGEFKNTELYKIGNIDWDLQSRQYTNSNLNNTIYANVLGSSSPVKQIQLFSSTPGLVLGASNPGLGISNPGCGASITGNISTNLQNSQVLTFQQQQQLRLKQFVVRITVFVPPPPQALTLFQLTRLHPIVHQPAALQLQNMKTAIVEQSHKSLKMTEYGSSSSSAPTTIQTLHQQQIQQAKLEQIAETVNNLQKEYYDWYRTRALYSLHIVPPMGYEADLLQMKAPWQTMRYELAWNGTMTSLAYPFYRNEKQRIKAARKLSIRAFTHKHYIIRTQGPTDIYVLIVFIVKERKGTPFTPLYSKFSFEPHFRLRRLMHYPKTKKEQKFDLLKQALLRKKRGEDVQ</sequence>
<feature type="region of interest" description="Disordered" evidence="1">
    <location>
        <begin position="73"/>
        <end position="188"/>
    </location>
</feature>
<feature type="compositionally biased region" description="Acidic residues" evidence="1">
    <location>
        <begin position="92"/>
        <end position="106"/>
    </location>
</feature>
<gene>
    <name evidence="2" type="ORF">EZS28_030037</name>
</gene>
<protein>
    <submittedName>
        <fullName evidence="2">Uncharacterized protein</fullName>
    </submittedName>
</protein>
<dbReference type="EMBL" id="SNRW01011982">
    <property type="protein sequence ID" value="KAA6374436.1"/>
    <property type="molecule type" value="Genomic_DNA"/>
</dbReference>
<feature type="compositionally biased region" description="Basic residues" evidence="1">
    <location>
        <begin position="378"/>
        <end position="392"/>
    </location>
</feature>
<dbReference type="Proteomes" id="UP000324800">
    <property type="component" value="Unassembled WGS sequence"/>
</dbReference>
<dbReference type="AlphaFoldDB" id="A0A5J4UUX2"/>
<evidence type="ECO:0000313" key="2">
    <source>
        <dbReference type="EMBL" id="KAA6374436.1"/>
    </source>
</evidence>
<feature type="region of interest" description="Disordered" evidence="1">
    <location>
        <begin position="352"/>
        <end position="397"/>
    </location>
</feature>
<evidence type="ECO:0000256" key="1">
    <source>
        <dbReference type="SAM" id="MobiDB-lite"/>
    </source>
</evidence>
<name>A0A5J4UUX2_9EUKA</name>
<accession>A0A5J4UUX2</accession>
<feature type="compositionally biased region" description="Low complexity" evidence="1">
    <location>
        <begin position="118"/>
        <end position="151"/>
    </location>
</feature>
<feature type="non-terminal residue" evidence="2">
    <location>
        <position position="876"/>
    </location>
</feature>
<feature type="non-terminal residue" evidence="2">
    <location>
        <position position="1"/>
    </location>
</feature>
<reference evidence="2 3" key="1">
    <citation type="submission" date="2019-03" db="EMBL/GenBank/DDBJ databases">
        <title>Single cell metagenomics reveals metabolic interactions within the superorganism composed of flagellate Streblomastix strix and complex community of Bacteroidetes bacteria on its surface.</title>
        <authorList>
            <person name="Treitli S.C."/>
            <person name="Kolisko M."/>
            <person name="Husnik F."/>
            <person name="Keeling P."/>
            <person name="Hampl V."/>
        </authorList>
    </citation>
    <scope>NUCLEOTIDE SEQUENCE [LARGE SCALE GENOMIC DNA]</scope>
    <source>
        <strain evidence="2">ST1C</strain>
    </source>
</reference>
<comment type="caution">
    <text evidence="2">The sequence shown here is derived from an EMBL/GenBank/DDBJ whole genome shotgun (WGS) entry which is preliminary data.</text>
</comment>
<feature type="compositionally biased region" description="Polar residues" evidence="1">
    <location>
        <begin position="75"/>
        <end position="89"/>
    </location>
</feature>